<dbReference type="InterPro" id="IPR039421">
    <property type="entry name" value="Type_1_exporter"/>
</dbReference>
<proteinExistence type="inferred from homology"/>
<dbReference type="Pfam" id="PF00664">
    <property type="entry name" value="ABC_membrane"/>
    <property type="match status" value="1"/>
</dbReference>
<dbReference type="EC" id="3.6.3.-" evidence="12"/>
<keyword evidence="4 9" id="KW-0812">Transmembrane</keyword>
<evidence type="ECO:0000313" key="12">
    <source>
        <dbReference type="EMBL" id="CTQ75286.1"/>
    </source>
</evidence>
<keyword evidence="6 12" id="KW-0067">ATP-binding</keyword>
<dbReference type="GO" id="GO:0015421">
    <property type="term" value="F:ABC-type oligopeptide transporter activity"/>
    <property type="evidence" value="ECO:0007669"/>
    <property type="project" value="TreeGrafter"/>
</dbReference>
<dbReference type="PANTHER" id="PTHR43394">
    <property type="entry name" value="ATP-DEPENDENT PERMEASE MDL1, MITOCHONDRIAL"/>
    <property type="match status" value="1"/>
</dbReference>
<dbReference type="InterPro" id="IPR011527">
    <property type="entry name" value="ABC1_TM_dom"/>
</dbReference>
<evidence type="ECO:0000256" key="5">
    <source>
        <dbReference type="ARBA" id="ARBA00022741"/>
    </source>
</evidence>
<feature type="domain" description="ABC transporter" evidence="10">
    <location>
        <begin position="373"/>
        <end position="612"/>
    </location>
</feature>
<protein>
    <submittedName>
        <fullName evidence="12">Putative multidrug export ATP-binding/permease protein</fullName>
        <ecNumber evidence="12">3.6.3.-</ecNumber>
    </submittedName>
</protein>
<evidence type="ECO:0000256" key="3">
    <source>
        <dbReference type="ARBA" id="ARBA00022448"/>
    </source>
</evidence>
<dbReference type="PROSITE" id="PS50929">
    <property type="entry name" value="ABC_TM1F"/>
    <property type="match status" value="1"/>
</dbReference>
<name>A0A0M7ALI9_9HYPH</name>
<evidence type="ECO:0000313" key="13">
    <source>
        <dbReference type="Proteomes" id="UP000053235"/>
    </source>
</evidence>
<dbReference type="Gene3D" id="3.40.50.300">
    <property type="entry name" value="P-loop containing nucleotide triphosphate hydrolases"/>
    <property type="match status" value="1"/>
</dbReference>
<dbReference type="SMART" id="SM00382">
    <property type="entry name" value="AAA"/>
    <property type="match status" value="1"/>
</dbReference>
<dbReference type="InterPro" id="IPR003593">
    <property type="entry name" value="AAA+_ATPase"/>
</dbReference>
<dbReference type="GO" id="GO:0005524">
    <property type="term" value="F:ATP binding"/>
    <property type="evidence" value="ECO:0007669"/>
    <property type="project" value="UniProtKB-KW"/>
</dbReference>
<dbReference type="AlphaFoldDB" id="A0A0M7ALI9"/>
<comment type="similarity">
    <text evidence="2">Belongs to the ABC transporter superfamily.</text>
</comment>
<dbReference type="FunFam" id="1.20.1560.10:FF:000070">
    <property type="entry name" value="Multidrug ABC transporter ATP-binding protein"/>
    <property type="match status" value="1"/>
</dbReference>
<feature type="transmembrane region" description="Helical" evidence="9">
    <location>
        <begin position="270"/>
        <end position="295"/>
    </location>
</feature>
<evidence type="ECO:0000259" key="11">
    <source>
        <dbReference type="PROSITE" id="PS50929"/>
    </source>
</evidence>
<feature type="transmembrane region" description="Helical" evidence="9">
    <location>
        <begin position="92"/>
        <end position="113"/>
    </location>
</feature>
<evidence type="ECO:0000256" key="8">
    <source>
        <dbReference type="ARBA" id="ARBA00023136"/>
    </source>
</evidence>
<dbReference type="PROSITE" id="PS50893">
    <property type="entry name" value="ABC_TRANSPORTER_2"/>
    <property type="match status" value="1"/>
</dbReference>
<evidence type="ECO:0000256" key="4">
    <source>
        <dbReference type="ARBA" id="ARBA00022692"/>
    </source>
</evidence>
<evidence type="ECO:0000256" key="7">
    <source>
        <dbReference type="ARBA" id="ARBA00022989"/>
    </source>
</evidence>
<dbReference type="Gene3D" id="1.20.1560.10">
    <property type="entry name" value="ABC transporter type 1, transmembrane domain"/>
    <property type="match status" value="1"/>
</dbReference>
<sequence>MRLSIPLMQRFVMFKWFENLIDPFENTDLDVPPKGFWAFCWYYTKPVWPILAVASVLGAAIAILEVFIFTFLGDLVNWLGTENAQTFFADNWPQLLWMGFVIMILLPVVSGIWEMVFHQGLMGTYPMSVRWRVHRYLLRQSVAFYQNDFAGRIANKLMQTALAVREVVTRIADILVYVIVYFVAALFIVVEASIYFAIPFLAWLGGYLLTMRVFIPRLKNVSRDQADARSLMTGHVVDAYTNISTVKLFSHAAREEDYAKRSMLDFLKTVFLQMRLVTGMNITLTTLNMALLFAVSAMSIMLWQQGLVSTGEIAVAVALVLRFQGMSQWILWEVSGLFENIGTVQDGINTISRERDVVDVPNAKQLVVDKGEIEFERIRFHYGKAAGVIEDLSLKIKAGEKIGLIGRSGAGKSTLVNLLLRFYDLEGGRVLIDGQDVAKVLQDDIRANVGVVTQDTSLLHRSIFENVAYGKPNVSREEVEAALEKAHAIEFVRSLEDQNGRVGLDAHVGERGVKLSGGQRQRIAIARVLLKDAPILALDEATSALDSEVEIAIQESLFDLMEGKTVIAIAHRLSTIAAMDRLIVMDHGRIIEEGSHQELLDLNGLYAQLWQHQSGGFLAPVQAA</sequence>
<feature type="transmembrane region" description="Helical" evidence="9">
    <location>
        <begin position="194"/>
        <end position="215"/>
    </location>
</feature>
<evidence type="ECO:0000256" key="2">
    <source>
        <dbReference type="ARBA" id="ARBA00005417"/>
    </source>
</evidence>
<dbReference type="Proteomes" id="UP000053235">
    <property type="component" value="Unassembled WGS sequence"/>
</dbReference>
<keyword evidence="8 9" id="KW-0472">Membrane</keyword>
<evidence type="ECO:0000259" key="10">
    <source>
        <dbReference type="PROSITE" id="PS50893"/>
    </source>
</evidence>
<comment type="subcellular location">
    <subcellularLocation>
        <location evidence="1">Cell membrane</location>
        <topology evidence="1">Multi-pass membrane protein</topology>
    </subcellularLocation>
</comment>
<feature type="transmembrane region" description="Helical" evidence="9">
    <location>
        <begin position="47"/>
        <end position="72"/>
    </location>
</feature>
<gene>
    <name evidence="12" type="ORF">LAX5112_04173</name>
</gene>
<evidence type="ECO:0000256" key="9">
    <source>
        <dbReference type="SAM" id="Phobius"/>
    </source>
</evidence>
<feature type="domain" description="ABC transmembrane type-1" evidence="11">
    <location>
        <begin position="52"/>
        <end position="332"/>
    </location>
</feature>
<reference evidence="13" key="1">
    <citation type="submission" date="2015-07" db="EMBL/GenBank/DDBJ databases">
        <authorList>
            <person name="Rodrigo-Torres Lidia"/>
            <person name="Arahal R.David."/>
        </authorList>
    </citation>
    <scope>NUCLEOTIDE SEQUENCE [LARGE SCALE GENOMIC DNA]</scope>
    <source>
        <strain evidence="13">CECT 5112</strain>
    </source>
</reference>
<keyword evidence="13" id="KW-1185">Reference proteome</keyword>
<organism evidence="12 13">
    <name type="scientific">Roseibium alexandrii</name>
    <dbReference type="NCBI Taxonomy" id="388408"/>
    <lineage>
        <taxon>Bacteria</taxon>
        <taxon>Pseudomonadati</taxon>
        <taxon>Pseudomonadota</taxon>
        <taxon>Alphaproteobacteria</taxon>
        <taxon>Hyphomicrobiales</taxon>
        <taxon>Stappiaceae</taxon>
        <taxon>Roseibium</taxon>
    </lineage>
</organism>
<dbReference type="PANTHER" id="PTHR43394:SF1">
    <property type="entry name" value="ATP-BINDING CASSETTE SUB-FAMILY B MEMBER 10, MITOCHONDRIAL"/>
    <property type="match status" value="1"/>
</dbReference>
<dbReference type="SUPFAM" id="SSF52540">
    <property type="entry name" value="P-loop containing nucleoside triphosphate hydrolases"/>
    <property type="match status" value="1"/>
</dbReference>
<evidence type="ECO:0000256" key="1">
    <source>
        <dbReference type="ARBA" id="ARBA00004651"/>
    </source>
</evidence>
<dbReference type="GO" id="GO:0016887">
    <property type="term" value="F:ATP hydrolysis activity"/>
    <property type="evidence" value="ECO:0007669"/>
    <property type="project" value="InterPro"/>
</dbReference>
<feature type="transmembrane region" description="Helical" evidence="9">
    <location>
        <begin position="167"/>
        <end position="188"/>
    </location>
</feature>
<dbReference type="InterPro" id="IPR036640">
    <property type="entry name" value="ABC1_TM_sf"/>
</dbReference>
<keyword evidence="12" id="KW-0378">Hydrolase</keyword>
<evidence type="ECO:0000256" key="6">
    <source>
        <dbReference type="ARBA" id="ARBA00022840"/>
    </source>
</evidence>
<dbReference type="Pfam" id="PF00005">
    <property type="entry name" value="ABC_tran"/>
    <property type="match status" value="1"/>
</dbReference>
<dbReference type="InterPro" id="IPR027417">
    <property type="entry name" value="P-loop_NTPase"/>
</dbReference>
<keyword evidence="5" id="KW-0547">Nucleotide-binding</keyword>
<dbReference type="PROSITE" id="PS00211">
    <property type="entry name" value="ABC_TRANSPORTER_1"/>
    <property type="match status" value="1"/>
</dbReference>
<dbReference type="GO" id="GO:0005886">
    <property type="term" value="C:plasma membrane"/>
    <property type="evidence" value="ECO:0007669"/>
    <property type="project" value="UniProtKB-SubCell"/>
</dbReference>
<dbReference type="SUPFAM" id="SSF90123">
    <property type="entry name" value="ABC transporter transmembrane region"/>
    <property type="match status" value="1"/>
</dbReference>
<dbReference type="FunFam" id="3.40.50.300:FF:000287">
    <property type="entry name" value="Multidrug ABC transporter ATP-binding protein"/>
    <property type="match status" value="1"/>
</dbReference>
<dbReference type="EMBL" id="CXWD01000020">
    <property type="protein sequence ID" value="CTQ75286.1"/>
    <property type="molecule type" value="Genomic_DNA"/>
</dbReference>
<dbReference type="InterPro" id="IPR017871">
    <property type="entry name" value="ABC_transporter-like_CS"/>
</dbReference>
<keyword evidence="7 9" id="KW-1133">Transmembrane helix</keyword>
<dbReference type="InterPro" id="IPR003439">
    <property type="entry name" value="ABC_transporter-like_ATP-bd"/>
</dbReference>
<dbReference type="STRING" id="388408.LAX5112_04173"/>
<keyword evidence="3" id="KW-0813">Transport</keyword>
<accession>A0A0M7ALI9</accession>